<dbReference type="Pfam" id="PF02466">
    <property type="entry name" value="Tim17"/>
    <property type="match status" value="1"/>
</dbReference>
<evidence type="ECO:0000313" key="7">
    <source>
        <dbReference type="Proteomes" id="UP001150925"/>
    </source>
</evidence>
<feature type="compositionally biased region" description="Low complexity" evidence="5">
    <location>
        <begin position="1"/>
        <end position="17"/>
    </location>
</feature>
<dbReference type="InterPro" id="IPR045238">
    <property type="entry name" value="Tim23-like"/>
</dbReference>
<keyword evidence="7" id="KW-1185">Reference proteome</keyword>
<dbReference type="PANTHER" id="PTHR15371:SF0">
    <property type="entry name" value="SD19278P"/>
    <property type="match status" value="1"/>
</dbReference>
<keyword evidence="4" id="KW-0472">Membrane</keyword>
<evidence type="ECO:0000256" key="3">
    <source>
        <dbReference type="ARBA" id="ARBA00022989"/>
    </source>
</evidence>
<reference evidence="6" key="1">
    <citation type="submission" date="2022-07" db="EMBL/GenBank/DDBJ databases">
        <title>Phylogenomic reconstructions and comparative analyses of Kickxellomycotina fungi.</title>
        <authorList>
            <person name="Reynolds N.K."/>
            <person name="Stajich J.E."/>
            <person name="Barry K."/>
            <person name="Grigoriev I.V."/>
            <person name="Crous P."/>
            <person name="Smith M.E."/>
        </authorList>
    </citation>
    <scope>NUCLEOTIDE SEQUENCE</scope>
    <source>
        <strain evidence="6">RSA 1196</strain>
    </source>
</reference>
<gene>
    <name evidence="6" type="primary">TIM23</name>
    <name evidence="6" type="ORF">IWQ62_003260</name>
</gene>
<dbReference type="GO" id="GO:0008320">
    <property type="term" value="F:protein transmembrane transporter activity"/>
    <property type="evidence" value="ECO:0007669"/>
    <property type="project" value="TreeGrafter"/>
</dbReference>
<evidence type="ECO:0000256" key="5">
    <source>
        <dbReference type="SAM" id="MobiDB-lite"/>
    </source>
</evidence>
<name>A0A9W8AR76_9FUNG</name>
<sequence length="238" mass="25571">MVESTPTHTESPSTIPTDTASHFDTTSSPEVQHPAAQQEEPLRVSDLLATAKLSTDRSLQSLPGVNQKTVEYLLLDEQAPNALPGSQPGALPSRGWSDDLCYGTGTMYFLALSTGGVWGFLEGMRHPESKTFKLRLNGILNACTRRGPFLGNSAGVVTMLYNCTNALIGSARGKHDVYNSLGAAAISGALFKSTQGIKPAAITSVMCLAVAGLWNWNQDKIQEFRRSVVRKAGIGFYH</sequence>
<dbReference type="AlphaFoldDB" id="A0A9W8AR76"/>
<evidence type="ECO:0000313" key="6">
    <source>
        <dbReference type="EMBL" id="KAJ1963307.1"/>
    </source>
</evidence>
<dbReference type="PANTHER" id="PTHR15371">
    <property type="entry name" value="TIM23"/>
    <property type="match status" value="1"/>
</dbReference>
<keyword evidence="3" id="KW-1133">Transmembrane helix</keyword>
<accession>A0A9W8AR76</accession>
<dbReference type="OrthoDB" id="159299at2759"/>
<dbReference type="GO" id="GO:0005744">
    <property type="term" value="C:TIM23 mitochondrial import inner membrane translocase complex"/>
    <property type="evidence" value="ECO:0007669"/>
    <property type="project" value="TreeGrafter"/>
</dbReference>
<feature type="compositionally biased region" description="Polar residues" evidence="5">
    <location>
        <begin position="18"/>
        <end position="30"/>
    </location>
</feature>
<dbReference type="GO" id="GO:0030150">
    <property type="term" value="P:protein import into mitochondrial matrix"/>
    <property type="evidence" value="ECO:0007669"/>
    <property type="project" value="TreeGrafter"/>
</dbReference>
<organism evidence="6 7">
    <name type="scientific">Dispira parvispora</name>
    <dbReference type="NCBI Taxonomy" id="1520584"/>
    <lineage>
        <taxon>Eukaryota</taxon>
        <taxon>Fungi</taxon>
        <taxon>Fungi incertae sedis</taxon>
        <taxon>Zoopagomycota</taxon>
        <taxon>Kickxellomycotina</taxon>
        <taxon>Dimargaritomycetes</taxon>
        <taxon>Dimargaritales</taxon>
        <taxon>Dimargaritaceae</taxon>
        <taxon>Dispira</taxon>
    </lineage>
</organism>
<protein>
    <submittedName>
        <fullName evidence="6">Mitochondrial import inner membrane translocase subunit tim23</fullName>
    </submittedName>
</protein>
<evidence type="ECO:0000256" key="2">
    <source>
        <dbReference type="ARBA" id="ARBA00022692"/>
    </source>
</evidence>
<keyword evidence="2" id="KW-0812">Transmembrane</keyword>
<evidence type="ECO:0000256" key="4">
    <source>
        <dbReference type="ARBA" id="ARBA00023136"/>
    </source>
</evidence>
<dbReference type="EMBL" id="JANBPY010000843">
    <property type="protein sequence ID" value="KAJ1963307.1"/>
    <property type="molecule type" value="Genomic_DNA"/>
</dbReference>
<evidence type="ECO:0000256" key="1">
    <source>
        <dbReference type="ARBA" id="ARBA00004141"/>
    </source>
</evidence>
<dbReference type="Proteomes" id="UP001150925">
    <property type="component" value="Unassembled WGS sequence"/>
</dbReference>
<comment type="subcellular location">
    <subcellularLocation>
        <location evidence="1">Membrane</location>
        <topology evidence="1">Multi-pass membrane protein</topology>
    </subcellularLocation>
</comment>
<feature type="region of interest" description="Disordered" evidence="5">
    <location>
        <begin position="1"/>
        <end position="42"/>
    </location>
</feature>
<proteinExistence type="predicted"/>
<comment type="caution">
    <text evidence="6">The sequence shown here is derived from an EMBL/GenBank/DDBJ whole genome shotgun (WGS) entry which is preliminary data.</text>
</comment>